<proteinExistence type="predicted"/>
<dbReference type="PROSITE" id="PS51257">
    <property type="entry name" value="PROKAR_LIPOPROTEIN"/>
    <property type="match status" value="1"/>
</dbReference>
<organism evidence="1 2">
    <name type="scientific">Rhodanobacter caeni</name>
    <dbReference type="NCBI Taxonomy" id="657654"/>
    <lineage>
        <taxon>Bacteria</taxon>
        <taxon>Pseudomonadati</taxon>
        <taxon>Pseudomonadota</taxon>
        <taxon>Gammaproteobacteria</taxon>
        <taxon>Lysobacterales</taxon>
        <taxon>Rhodanobacteraceae</taxon>
        <taxon>Rhodanobacter</taxon>
    </lineage>
</organism>
<evidence type="ECO:0000313" key="2">
    <source>
        <dbReference type="Proteomes" id="UP001500657"/>
    </source>
</evidence>
<dbReference type="RefSeq" id="WP_343880931.1">
    <property type="nucleotide sequence ID" value="NZ_BAAAFO010000002.1"/>
</dbReference>
<sequence>MKRVAFLFAIVALAGCSTTPVTRSASHPVPAAQVIAPELQAPSASRTLPVLLIRDAGFMGSFVGAIVAVDGKNVVMLKPSQRFEFYLSAGNHMFSVKQEKNPLGEPMGETDIEIRPQGPNTFRLRLISGEGPRIERSTQINE</sequence>
<accession>A0ABP3E167</accession>
<evidence type="ECO:0008006" key="3">
    <source>
        <dbReference type="Google" id="ProtNLM"/>
    </source>
</evidence>
<dbReference type="Proteomes" id="UP001500657">
    <property type="component" value="Unassembled WGS sequence"/>
</dbReference>
<comment type="caution">
    <text evidence="1">The sequence shown here is derived from an EMBL/GenBank/DDBJ whole genome shotgun (WGS) entry which is preliminary data.</text>
</comment>
<gene>
    <name evidence="1" type="ORF">GCM10009126_10460</name>
</gene>
<dbReference type="EMBL" id="BAAAFO010000002">
    <property type="protein sequence ID" value="GAA0246804.1"/>
    <property type="molecule type" value="Genomic_DNA"/>
</dbReference>
<protein>
    <recommendedName>
        <fullName evidence="3">DUF2846 domain-containing protein</fullName>
    </recommendedName>
</protein>
<reference evidence="2" key="1">
    <citation type="journal article" date="2019" name="Int. J. Syst. Evol. Microbiol.">
        <title>The Global Catalogue of Microorganisms (GCM) 10K type strain sequencing project: providing services to taxonomists for standard genome sequencing and annotation.</title>
        <authorList>
            <consortium name="The Broad Institute Genomics Platform"/>
            <consortium name="The Broad Institute Genome Sequencing Center for Infectious Disease"/>
            <person name="Wu L."/>
            <person name="Ma J."/>
        </authorList>
    </citation>
    <scope>NUCLEOTIDE SEQUENCE [LARGE SCALE GENOMIC DNA]</scope>
    <source>
        <strain evidence="2">JCM 16242</strain>
    </source>
</reference>
<keyword evidence="2" id="KW-1185">Reference proteome</keyword>
<name>A0ABP3E167_9GAMM</name>
<evidence type="ECO:0000313" key="1">
    <source>
        <dbReference type="EMBL" id="GAA0246804.1"/>
    </source>
</evidence>